<evidence type="ECO:0000313" key="1">
    <source>
        <dbReference type="EMBL" id="MRG93663.1"/>
    </source>
</evidence>
<organism evidence="1 2">
    <name type="scientific">Polyangium spumosum</name>
    <dbReference type="NCBI Taxonomy" id="889282"/>
    <lineage>
        <taxon>Bacteria</taxon>
        <taxon>Pseudomonadati</taxon>
        <taxon>Myxococcota</taxon>
        <taxon>Polyangia</taxon>
        <taxon>Polyangiales</taxon>
        <taxon>Polyangiaceae</taxon>
        <taxon>Polyangium</taxon>
    </lineage>
</organism>
<dbReference type="EMBL" id="WJIE01000004">
    <property type="protein sequence ID" value="MRG93663.1"/>
    <property type="molecule type" value="Genomic_DNA"/>
</dbReference>
<evidence type="ECO:0000313" key="2">
    <source>
        <dbReference type="Proteomes" id="UP000440224"/>
    </source>
</evidence>
<gene>
    <name evidence="1" type="ORF">GF068_17350</name>
</gene>
<reference evidence="1 2" key="1">
    <citation type="submission" date="2019-10" db="EMBL/GenBank/DDBJ databases">
        <title>A soil myxobacterium in the family Polyangiaceae.</title>
        <authorList>
            <person name="Li Y."/>
            <person name="Wang J."/>
        </authorList>
    </citation>
    <scope>NUCLEOTIDE SEQUENCE [LARGE SCALE GENOMIC DNA]</scope>
    <source>
        <strain evidence="1 2">DSM 14734</strain>
    </source>
</reference>
<sequence length="164" mass="17426">MPSADEIPAWLKLRRRLMALQEGVGGTHAVVCALSGGVLCYGQPRRPLPESAAPESLATSQGPEALAREQKQLGGLLERVLRARPPGKDRPGTSFTVALADEEPFAFAQSFAGKYVLLVSFNGPFTPFPVVAKVRGALPAIEALTLKLPPTDGPGRGVMVWREG</sequence>
<dbReference type="Proteomes" id="UP000440224">
    <property type="component" value="Unassembled WGS sequence"/>
</dbReference>
<protein>
    <submittedName>
        <fullName evidence="1">Uncharacterized protein</fullName>
    </submittedName>
</protein>
<accession>A0A6N7PNR4</accession>
<dbReference type="RefSeq" id="WP_153820473.1">
    <property type="nucleotide sequence ID" value="NZ_WJIE01000004.1"/>
</dbReference>
<dbReference type="AlphaFoldDB" id="A0A6N7PNR4"/>
<name>A0A6N7PNR4_9BACT</name>
<keyword evidence="2" id="KW-1185">Reference proteome</keyword>
<proteinExistence type="predicted"/>
<dbReference type="OrthoDB" id="9835272at2"/>
<comment type="caution">
    <text evidence="1">The sequence shown here is derived from an EMBL/GenBank/DDBJ whole genome shotgun (WGS) entry which is preliminary data.</text>
</comment>